<evidence type="ECO:0000313" key="2">
    <source>
        <dbReference type="Proteomes" id="UP000019376"/>
    </source>
</evidence>
<dbReference type="EMBL" id="KB644410">
    <property type="protein sequence ID" value="EPS27586.1"/>
    <property type="molecule type" value="Genomic_DNA"/>
</dbReference>
<evidence type="ECO:0000313" key="1">
    <source>
        <dbReference type="EMBL" id="EPS27586.1"/>
    </source>
</evidence>
<dbReference type="STRING" id="933388.S7ZG05"/>
<proteinExistence type="predicted"/>
<dbReference type="PhylomeDB" id="S7ZG05"/>
<dbReference type="Proteomes" id="UP000019376">
    <property type="component" value="Unassembled WGS sequence"/>
</dbReference>
<evidence type="ECO:0008006" key="3">
    <source>
        <dbReference type="Google" id="ProtNLM"/>
    </source>
</evidence>
<keyword evidence="2" id="KW-1185">Reference proteome</keyword>
<dbReference type="OrthoDB" id="3645574at2759"/>
<dbReference type="AlphaFoldDB" id="S7ZG05"/>
<reference evidence="1 2" key="1">
    <citation type="journal article" date="2013" name="PLoS ONE">
        <title>Genomic and secretomic analyses reveal unique features of the lignocellulolytic enzyme system of Penicillium decumbens.</title>
        <authorList>
            <person name="Liu G."/>
            <person name="Zhang L."/>
            <person name="Wei X."/>
            <person name="Zou G."/>
            <person name="Qin Y."/>
            <person name="Ma L."/>
            <person name="Li J."/>
            <person name="Zheng H."/>
            <person name="Wang S."/>
            <person name="Wang C."/>
            <person name="Xun L."/>
            <person name="Zhao G.-P."/>
            <person name="Zhou Z."/>
            <person name="Qu Y."/>
        </authorList>
    </citation>
    <scope>NUCLEOTIDE SEQUENCE [LARGE SCALE GENOMIC DNA]</scope>
    <source>
        <strain evidence="2">114-2 / CGMCC 5302</strain>
    </source>
</reference>
<name>S7ZG05_PENO1</name>
<protein>
    <recommendedName>
        <fullName evidence="3">Aminoglycoside phosphotransferase domain-containing protein</fullName>
    </recommendedName>
</protein>
<accession>S7ZG05</accession>
<dbReference type="HOGENOM" id="CLU_1283647_0_0_1"/>
<gene>
    <name evidence="1" type="ORF">PDE_02529</name>
</gene>
<organism evidence="1 2">
    <name type="scientific">Penicillium oxalicum (strain 114-2 / CGMCC 5302)</name>
    <name type="common">Penicillium decumbens</name>
    <dbReference type="NCBI Taxonomy" id="933388"/>
    <lineage>
        <taxon>Eukaryota</taxon>
        <taxon>Fungi</taxon>
        <taxon>Dikarya</taxon>
        <taxon>Ascomycota</taxon>
        <taxon>Pezizomycotina</taxon>
        <taxon>Eurotiomycetes</taxon>
        <taxon>Eurotiomycetidae</taxon>
        <taxon>Eurotiales</taxon>
        <taxon>Aspergillaceae</taxon>
        <taxon>Penicillium</taxon>
    </lineage>
</organism>
<sequence length="215" mass="24810">MCEVSDIEDWLHGSFNVCVPITMNNRQNKRVLLRFPLPYRVGEAFNPGNSDEKIRCEAGTYAWLQENCPEIPIPQLYAFSLSTGEVGVDEIVPQEYDPVRRQFMEALVTEEELTRRKNDAAFTPFRLSEVLNHTWESGAFWYTLGISSPSGLFTIFTDHIKPLFCNKHDEESYVVMPFFFEKNVGDIAGRKLADKEIYDKDLLYAFEHGTDYLSN</sequence>